<feature type="region of interest" description="Disordered" evidence="1">
    <location>
        <begin position="1"/>
        <end position="62"/>
    </location>
</feature>
<dbReference type="KEGG" id="bmus:118881662"/>
<gene>
    <name evidence="3" type="primary">LOC118881662</name>
</gene>
<sequence length="101" mass="11651">MRAVGGKNGRRYSQRTATAASEASPKWPPPSRPPPPTPPPPTAHYRYRRRGPSSRERQSPRKLKQFLRYFQQVSSGTWASGFPRQSTYVELLRFTQGWYSQ</sequence>
<organism evidence="2 3">
    <name type="scientific">Balaenoptera musculus</name>
    <name type="common">Blue whale</name>
    <dbReference type="NCBI Taxonomy" id="9771"/>
    <lineage>
        <taxon>Eukaryota</taxon>
        <taxon>Metazoa</taxon>
        <taxon>Chordata</taxon>
        <taxon>Craniata</taxon>
        <taxon>Vertebrata</taxon>
        <taxon>Euteleostomi</taxon>
        <taxon>Mammalia</taxon>
        <taxon>Eutheria</taxon>
        <taxon>Laurasiatheria</taxon>
        <taxon>Artiodactyla</taxon>
        <taxon>Whippomorpha</taxon>
        <taxon>Cetacea</taxon>
        <taxon>Mysticeti</taxon>
        <taxon>Balaenopteridae</taxon>
        <taxon>Balaenoptera</taxon>
    </lineage>
</organism>
<dbReference type="RefSeq" id="XP_036682679.1">
    <property type="nucleotide sequence ID" value="XM_036826784.1"/>
</dbReference>
<name>A0A8B8VCQ6_BALMU</name>
<proteinExistence type="predicted"/>
<dbReference type="AlphaFoldDB" id="A0A8B8VCQ6"/>
<reference evidence="3" key="1">
    <citation type="submission" date="2025-08" db="UniProtKB">
        <authorList>
            <consortium name="RefSeq"/>
        </authorList>
    </citation>
    <scope>IDENTIFICATION</scope>
    <source>
        <tissue evidence="3">Epidermis and Blubber</tissue>
    </source>
</reference>
<feature type="compositionally biased region" description="Pro residues" evidence="1">
    <location>
        <begin position="26"/>
        <end position="42"/>
    </location>
</feature>
<accession>A0A8B8VCQ6</accession>
<protein>
    <submittedName>
        <fullName evidence="3">LOW QUALITY PROTEIN: uncharacterized protein LOC118881662</fullName>
    </submittedName>
</protein>
<evidence type="ECO:0000313" key="2">
    <source>
        <dbReference type="Proteomes" id="UP000694857"/>
    </source>
</evidence>
<keyword evidence="2" id="KW-1185">Reference proteome</keyword>
<dbReference type="OrthoDB" id="9685824at2759"/>
<evidence type="ECO:0000313" key="3">
    <source>
        <dbReference type="RefSeq" id="XP_036682679.1"/>
    </source>
</evidence>
<evidence type="ECO:0000256" key="1">
    <source>
        <dbReference type="SAM" id="MobiDB-lite"/>
    </source>
</evidence>
<dbReference type="GeneID" id="118881662"/>
<dbReference type="Proteomes" id="UP000694857">
    <property type="component" value="Chromosome 15"/>
</dbReference>